<dbReference type="GO" id="GO:0008713">
    <property type="term" value="F:ADP-heptose-lipopolysaccharide heptosyltransferase activity"/>
    <property type="evidence" value="ECO:0007669"/>
    <property type="project" value="UniProtKB-EC"/>
</dbReference>
<evidence type="ECO:0000313" key="7">
    <source>
        <dbReference type="Proteomes" id="UP000218767"/>
    </source>
</evidence>
<evidence type="ECO:0000256" key="1">
    <source>
        <dbReference type="ARBA" id="ARBA00022676"/>
    </source>
</evidence>
<evidence type="ECO:0000256" key="5">
    <source>
        <dbReference type="ARBA" id="ARBA00047503"/>
    </source>
</evidence>
<keyword evidence="1" id="KW-0328">Glycosyltransferase</keyword>
<dbReference type="EC" id="2.4.99.24" evidence="4"/>
<comment type="similarity">
    <text evidence="3">Belongs to the glycosyltransferase 9 family.</text>
</comment>
<proteinExistence type="inferred from homology"/>
<sequence>MTQKSQENILVVGPAWIGDMVMAQSLFMCLKEQYPDCRISVLAPDWTRPLLERMPEVEKGISLAMGHGELQLGKRRAFGKSLRGEQFTTAIVLPNSFKSALIPFYADIPKRIAWKGEWRNLLLSDCRRLDKNAFPLMVQRFAALAYPGSDDPPDQIPEPRLQSDPKSVGEALATFGLGLENRILAICPGAEFGVAKQWPAEHFAATCKTKINEGWHVWIFGSEKDAEVADEILQILVEEQRQNCVSLAGRTSLAQAIDLLSVVEAVLSNDSGLMHIAAALDKPIVALYGSTSPDFTPPLSSKSKLLFTDIDCRPCFQRECPLEHKKCLTELEPSRAVAAIEELAPSGRN</sequence>
<protein>
    <recommendedName>
        <fullName evidence="4">lipopolysaccharide heptosyltransferase II</fullName>
        <ecNumber evidence="4">2.4.99.24</ecNumber>
    </recommendedName>
</protein>
<dbReference type="NCBIfam" id="TIGR02195">
    <property type="entry name" value="heptsyl_trn_II"/>
    <property type="match status" value="1"/>
</dbReference>
<evidence type="ECO:0000256" key="2">
    <source>
        <dbReference type="ARBA" id="ARBA00022679"/>
    </source>
</evidence>
<keyword evidence="2 6" id="KW-0808">Transferase</keyword>
<dbReference type="InterPro" id="IPR051199">
    <property type="entry name" value="LPS_LOS_Heptosyltrfase"/>
</dbReference>
<dbReference type="Pfam" id="PF01075">
    <property type="entry name" value="Glyco_transf_9"/>
    <property type="match status" value="1"/>
</dbReference>
<dbReference type="GO" id="GO:0009244">
    <property type="term" value="P:lipopolysaccharide core region biosynthetic process"/>
    <property type="evidence" value="ECO:0007669"/>
    <property type="project" value="TreeGrafter"/>
</dbReference>
<accession>A0A2A4WXZ1</accession>
<evidence type="ECO:0000256" key="4">
    <source>
        <dbReference type="ARBA" id="ARBA00044042"/>
    </source>
</evidence>
<dbReference type="EMBL" id="NVUL01000083">
    <property type="protein sequence ID" value="PCI75096.1"/>
    <property type="molecule type" value="Genomic_DNA"/>
</dbReference>
<dbReference type="CDD" id="cd03789">
    <property type="entry name" value="GT9_LPS_heptosyltransferase"/>
    <property type="match status" value="1"/>
</dbReference>
<dbReference type="Proteomes" id="UP000218767">
    <property type="component" value="Unassembled WGS sequence"/>
</dbReference>
<dbReference type="Gene3D" id="3.40.50.2000">
    <property type="entry name" value="Glycogen Phosphorylase B"/>
    <property type="match status" value="2"/>
</dbReference>
<dbReference type="FunFam" id="3.40.50.2000:FF:000023">
    <property type="entry name" value="ADP-heptose--LPS heptosyltransferase II"/>
    <property type="match status" value="1"/>
</dbReference>
<comment type="caution">
    <text evidence="6">The sequence shown here is derived from an EMBL/GenBank/DDBJ whole genome shotgun (WGS) entry which is preliminary data.</text>
</comment>
<dbReference type="InterPro" id="IPR011910">
    <property type="entry name" value="RfaF"/>
</dbReference>
<dbReference type="AlphaFoldDB" id="A0A2A4WXZ1"/>
<evidence type="ECO:0000313" key="6">
    <source>
        <dbReference type="EMBL" id="PCI75096.1"/>
    </source>
</evidence>
<dbReference type="InterPro" id="IPR002201">
    <property type="entry name" value="Glyco_trans_9"/>
</dbReference>
<dbReference type="GO" id="GO:0005829">
    <property type="term" value="C:cytosol"/>
    <property type="evidence" value="ECO:0007669"/>
    <property type="project" value="TreeGrafter"/>
</dbReference>
<dbReference type="PANTHER" id="PTHR30160">
    <property type="entry name" value="TETRAACYLDISACCHARIDE 4'-KINASE-RELATED"/>
    <property type="match status" value="1"/>
</dbReference>
<gene>
    <name evidence="6" type="primary">waaF</name>
    <name evidence="6" type="ORF">COB20_13725</name>
</gene>
<dbReference type="PANTHER" id="PTHR30160:SF7">
    <property type="entry name" value="ADP-HEPTOSE--LPS HEPTOSYLTRANSFERASE 2"/>
    <property type="match status" value="1"/>
</dbReference>
<organism evidence="6 7">
    <name type="scientific">SAR86 cluster bacterium</name>
    <dbReference type="NCBI Taxonomy" id="2030880"/>
    <lineage>
        <taxon>Bacteria</taxon>
        <taxon>Pseudomonadati</taxon>
        <taxon>Pseudomonadota</taxon>
        <taxon>Gammaproteobacteria</taxon>
        <taxon>SAR86 cluster</taxon>
    </lineage>
</organism>
<evidence type="ECO:0000256" key="3">
    <source>
        <dbReference type="ARBA" id="ARBA00043995"/>
    </source>
</evidence>
<dbReference type="SUPFAM" id="SSF53756">
    <property type="entry name" value="UDP-Glycosyltransferase/glycogen phosphorylase"/>
    <property type="match status" value="1"/>
</dbReference>
<reference evidence="7" key="1">
    <citation type="submission" date="2017-08" db="EMBL/GenBank/DDBJ databases">
        <title>A dynamic microbial community with high functional redundancy inhabits the cold, oxic subseafloor aquifer.</title>
        <authorList>
            <person name="Tully B.J."/>
            <person name="Wheat C.G."/>
            <person name="Glazer B.T."/>
            <person name="Huber J.A."/>
        </authorList>
    </citation>
    <scope>NUCLEOTIDE SEQUENCE [LARGE SCALE GENOMIC DNA]</scope>
</reference>
<name>A0A2A4WXZ1_9GAMM</name>
<comment type="catalytic activity">
    <reaction evidence="5">
        <text>an L-alpha-D-Hep-(1-&gt;5)-[alpha-Kdo-(2-&gt;4)]-alpha-Kdo-(2-&gt;6)-lipid A + ADP-L-glycero-beta-D-manno-heptose = an L-alpha-D-Hep-(1-&gt;3)-L-alpha-D-Hep-(1-&gt;5)-[alpha-Kdo-(2-&gt;4)]-alpha-Kdo-(2-&gt;6)-lipid A + ADP + H(+)</text>
        <dbReference type="Rhea" id="RHEA:74071"/>
        <dbReference type="ChEBI" id="CHEBI:15378"/>
        <dbReference type="ChEBI" id="CHEBI:61506"/>
        <dbReference type="ChEBI" id="CHEBI:193068"/>
        <dbReference type="ChEBI" id="CHEBI:193069"/>
        <dbReference type="ChEBI" id="CHEBI:456216"/>
        <dbReference type="EC" id="2.4.99.24"/>
    </reaction>
</comment>